<dbReference type="SUPFAM" id="SSF55073">
    <property type="entry name" value="Nucleotide cyclase"/>
    <property type="match status" value="1"/>
</dbReference>
<dbReference type="Pfam" id="PF00990">
    <property type="entry name" value="GGDEF"/>
    <property type="match status" value="1"/>
</dbReference>
<dbReference type="Gene3D" id="3.20.20.450">
    <property type="entry name" value="EAL domain"/>
    <property type="match status" value="1"/>
</dbReference>
<dbReference type="AlphaFoldDB" id="A0A1J5JYC2"/>
<dbReference type="RefSeq" id="WP_071521126.1">
    <property type="nucleotide sequence ID" value="NZ_MIHH01000010.1"/>
</dbReference>
<dbReference type="InterPro" id="IPR043128">
    <property type="entry name" value="Rev_trsase/Diguanyl_cyclase"/>
</dbReference>
<dbReference type="SMART" id="SM00116">
    <property type="entry name" value="CBS"/>
    <property type="match status" value="2"/>
</dbReference>
<dbReference type="PANTHER" id="PTHR33121:SF76">
    <property type="entry name" value="SIGNALING PROTEIN"/>
    <property type="match status" value="1"/>
</dbReference>
<reference evidence="5 6" key="1">
    <citation type="submission" date="2016-08" db="EMBL/GenBank/DDBJ databases">
        <title>Genome-based comparison of Moorella thermoacetic strains.</title>
        <authorList>
            <person name="Poehlein A."/>
            <person name="Bengelsdorf F.R."/>
            <person name="Esser C."/>
            <person name="Duerre P."/>
            <person name="Daniel R."/>
        </authorList>
    </citation>
    <scope>NUCLEOTIDE SEQUENCE [LARGE SCALE GENOMIC DNA]</scope>
    <source>
        <strain evidence="5 6">DSM 11768</strain>
    </source>
</reference>
<dbReference type="InterPro" id="IPR001633">
    <property type="entry name" value="EAL_dom"/>
</dbReference>
<sequence length="772" mass="85832">MGVVDGLRDIFWVIKGALKTISHSNLLLHGSIRETSLVNKLEMVLAGGKPTGIIYLDVAGFHEVQFLYGTVGAARVLALVEKNLRDKITRFFPRADIQAVENLWADDFIILFTLPALVSQEKLLELVVALRLAIKDSLNPEFLRLVGKELELHAGYAMIETDSDLKTEVKLYMALKEAQKIARGTLDLHTLKLTKEFKELLTERRLTVVYQPILSFQTGEILGWEALARGPADSYFRSPDVIFSFAEEIGLLYPTERVCRLQAISNINGLVPDQKLFLNVHPRTVSDPTFVKGETLGLLQAYGLTPRNVVFEITERHSIKDYGLLKRTLEHYRNQGYQVAVDDVGAGFSGLYSIAEIRPEFIKIDMALVRDIDSNPARRAVVEALMTLASKLNCLVIAEGIETQNELDTLLAMGIHYGQGYLLARPAFPKPPVVGKLVAHIRRQGGRNGDRGWWRGLTIGDLVTPTMVVDESMPVAEVKEKLAATRQPLGGLVVVKEGVPVGLVMRHNLDRLLSSRYGVSLYSHRPVKAVMDPAPMIINSSTPLEQASEMAMKREQEKLYDDLVVTEDGKLIGTVPVQRMLDTLARLQIELARGANPLTGLPGNVAIEGELAAKSKAGQAFSIIYADLDGFKAYNDAYGFENGDRMIIMLANIIVHAVKKYGAEVDFVGHIGGDDFIVISSPEYTEGICKAIVRLFDRLVGRLFSDEDRNQGKFYSQDREGRRTWLPLVSVSLAIVDCRDAEDYRDLATRAAQLKKYAKSLPGSVYVRDRRT</sequence>
<dbReference type="InterPro" id="IPR046342">
    <property type="entry name" value="CBS_dom_sf"/>
</dbReference>
<feature type="domain" description="GGDEF" evidence="3">
    <location>
        <begin position="619"/>
        <end position="772"/>
    </location>
</feature>
<comment type="caution">
    <text evidence="5">The sequence shown here is derived from an EMBL/GenBank/DDBJ whole genome shotgun (WGS) entry which is preliminary data.</text>
</comment>
<dbReference type="Pfam" id="PF00563">
    <property type="entry name" value="EAL"/>
    <property type="match status" value="1"/>
</dbReference>
<dbReference type="GO" id="GO:0071111">
    <property type="term" value="F:cyclic-guanylate-specific phosphodiesterase activity"/>
    <property type="evidence" value="ECO:0007669"/>
    <property type="project" value="InterPro"/>
</dbReference>
<dbReference type="InterPro" id="IPR000644">
    <property type="entry name" value="CBS_dom"/>
</dbReference>
<feature type="domain" description="CBS" evidence="4">
    <location>
        <begin position="462"/>
        <end position="521"/>
    </location>
</feature>
<feature type="domain" description="GGDEF" evidence="3">
    <location>
        <begin position="49"/>
        <end position="196"/>
    </location>
</feature>
<dbReference type="PROSITE" id="PS51371">
    <property type="entry name" value="CBS"/>
    <property type="match status" value="2"/>
</dbReference>
<dbReference type="NCBIfam" id="TIGR00254">
    <property type="entry name" value="GGDEF"/>
    <property type="match status" value="1"/>
</dbReference>
<evidence type="ECO:0000256" key="1">
    <source>
        <dbReference type="PROSITE-ProRule" id="PRU00703"/>
    </source>
</evidence>
<dbReference type="InterPro" id="IPR000160">
    <property type="entry name" value="GGDEF_dom"/>
</dbReference>
<evidence type="ECO:0000259" key="4">
    <source>
        <dbReference type="PROSITE" id="PS51371"/>
    </source>
</evidence>
<name>A0A1J5JYC2_NEOTH</name>
<dbReference type="InterPro" id="IPR029787">
    <property type="entry name" value="Nucleotide_cyclase"/>
</dbReference>
<dbReference type="SUPFAM" id="SSF141868">
    <property type="entry name" value="EAL domain-like"/>
    <property type="match status" value="1"/>
</dbReference>
<proteinExistence type="predicted"/>
<keyword evidence="1" id="KW-0129">CBS domain</keyword>
<evidence type="ECO:0000259" key="3">
    <source>
        <dbReference type="PROSITE" id="PS50887"/>
    </source>
</evidence>
<protein>
    <submittedName>
        <fullName evidence="5">Phytochrome-like protein cph2</fullName>
    </submittedName>
</protein>
<dbReference type="PANTHER" id="PTHR33121">
    <property type="entry name" value="CYCLIC DI-GMP PHOSPHODIESTERASE PDEF"/>
    <property type="match status" value="1"/>
</dbReference>
<dbReference type="CDD" id="cd01948">
    <property type="entry name" value="EAL"/>
    <property type="match status" value="1"/>
</dbReference>
<dbReference type="CDD" id="cd01949">
    <property type="entry name" value="GGDEF"/>
    <property type="match status" value="1"/>
</dbReference>
<dbReference type="SMART" id="SM00267">
    <property type="entry name" value="GGDEF"/>
    <property type="match status" value="1"/>
</dbReference>
<evidence type="ECO:0000313" key="5">
    <source>
        <dbReference type="EMBL" id="OIQ08553.1"/>
    </source>
</evidence>
<evidence type="ECO:0000259" key="2">
    <source>
        <dbReference type="PROSITE" id="PS50883"/>
    </source>
</evidence>
<gene>
    <name evidence="5" type="primary">cph2_1</name>
    <name evidence="5" type="ORF">MOOR_19040</name>
</gene>
<dbReference type="PROSITE" id="PS50887">
    <property type="entry name" value="GGDEF"/>
    <property type="match status" value="2"/>
</dbReference>
<dbReference type="SUPFAM" id="SSF54631">
    <property type="entry name" value="CBS-domain pair"/>
    <property type="match status" value="1"/>
</dbReference>
<dbReference type="Proteomes" id="UP000182743">
    <property type="component" value="Unassembled WGS sequence"/>
</dbReference>
<dbReference type="EMBL" id="MIHH01000010">
    <property type="protein sequence ID" value="OIQ08553.1"/>
    <property type="molecule type" value="Genomic_DNA"/>
</dbReference>
<evidence type="ECO:0000313" key="6">
    <source>
        <dbReference type="Proteomes" id="UP000182743"/>
    </source>
</evidence>
<dbReference type="SMART" id="SM00052">
    <property type="entry name" value="EAL"/>
    <property type="match status" value="1"/>
</dbReference>
<accession>A0A1J5JYC2</accession>
<dbReference type="InterPro" id="IPR050706">
    <property type="entry name" value="Cyclic-di-GMP_PDE-like"/>
</dbReference>
<organism evidence="5 6">
    <name type="scientific">Neomoorella thermoacetica</name>
    <name type="common">Clostridium thermoaceticum</name>
    <dbReference type="NCBI Taxonomy" id="1525"/>
    <lineage>
        <taxon>Bacteria</taxon>
        <taxon>Bacillati</taxon>
        <taxon>Bacillota</taxon>
        <taxon>Clostridia</taxon>
        <taxon>Neomoorellales</taxon>
        <taxon>Neomoorellaceae</taxon>
        <taxon>Neomoorella</taxon>
    </lineage>
</organism>
<dbReference type="Pfam" id="PF00571">
    <property type="entry name" value="CBS"/>
    <property type="match status" value="2"/>
</dbReference>
<dbReference type="PROSITE" id="PS50883">
    <property type="entry name" value="EAL"/>
    <property type="match status" value="1"/>
</dbReference>
<feature type="domain" description="CBS" evidence="4">
    <location>
        <begin position="531"/>
        <end position="591"/>
    </location>
</feature>
<dbReference type="Gene3D" id="3.30.70.270">
    <property type="match status" value="1"/>
</dbReference>
<dbReference type="Gene3D" id="3.10.580.10">
    <property type="entry name" value="CBS-domain"/>
    <property type="match status" value="1"/>
</dbReference>
<dbReference type="InterPro" id="IPR035919">
    <property type="entry name" value="EAL_sf"/>
</dbReference>
<feature type="domain" description="EAL" evidence="2">
    <location>
        <begin position="190"/>
        <end position="440"/>
    </location>
</feature>